<accession>A0A834IRB5</accession>
<gene>
    <name evidence="3" type="ORF">GWI33_023338</name>
</gene>
<comment type="caution">
    <text evidence="3">The sequence shown here is derived from an EMBL/GenBank/DDBJ whole genome shotgun (WGS) entry which is preliminary data.</text>
</comment>
<keyword evidence="4" id="KW-1185">Reference proteome</keyword>
<dbReference type="Proteomes" id="UP000625711">
    <property type="component" value="Unassembled WGS sequence"/>
</dbReference>
<reference evidence="3" key="1">
    <citation type="submission" date="2020-08" db="EMBL/GenBank/DDBJ databases">
        <title>Genome sequencing and assembly of the red palm weevil Rhynchophorus ferrugineus.</title>
        <authorList>
            <person name="Dias G.B."/>
            <person name="Bergman C.M."/>
            <person name="Manee M."/>
        </authorList>
    </citation>
    <scope>NUCLEOTIDE SEQUENCE</scope>
    <source>
        <strain evidence="3">AA-2017</strain>
        <tissue evidence="3">Whole larva</tissue>
    </source>
</reference>
<organism evidence="3 4">
    <name type="scientific">Rhynchophorus ferrugineus</name>
    <name type="common">Red palm weevil</name>
    <name type="synonym">Curculio ferrugineus</name>
    <dbReference type="NCBI Taxonomy" id="354439"/>
    <lineage>
        <taxon>Eukaryota</taxon>
        <taxon>Metazoa</taxon>
        <taxon>Ecdysozoa</taxon>
        <taxon>Arthropoda</taxon>
        <taxon>Hexapoda</taxon>
        <taxon>Insecta</taxon>
        <taxon>Pterygota</taxon>
        <taxon>Neoptera</taxon>
        <taxon>Endopterygota</taxon>
        <taxon>Coleoptera</taxon>
        <taxon>Polyphaga</taxon>
        <taxon>Cucujiformia</taxon>
        <taxon>Curculionidae</taxon>
        <taxon>Dryophthorinae</taxon>
        <taxon>Rhynchophorus</taxon>
    </lineage>
</organism>
<feature type="region of interest" description="Disordered" evidence="1">
    <location>
        <begin position="254"/>
        <end position="298"/>
    </location>
</feature>
<proteinExistence type="predicted"/>
<feature type="compositionally biased region" description="Polar residues" evidence="1">
    <location>
        <begin position="284"/>
        <end position="298"/>
    </location>
</feature>
<name>A0A834IRB5_RHYFE</name>
<evidence type="ECO:0000256" key="1">
    <source>
        <dbReference type="SAM" id="MobiDB-lite"/>
    </source>
</evidence>
<evidence type="ECO:0000313" key="3">
    <source>
        <dbReference type="EMBL" id="KAF7283608.1"/>
    </source>
</evidence>
<feature type="chain" id="PRO_5032657009" evidence="2">
    <location>
        <begin position="23"/>
        <end position="322"/>
    </location>
</feature>
<keyword evidence="2" id="KW-0732">Signal</keyword>
<protein>
    <submittedName>
        <fullName evidence="3">Uncharacterized protein</fullName>
    </submittedName>
</protein>
<dbReference type="EMBL" id="JAACXV010000095">
    <property type="protein sequence ID" value="KAF7283608.1"/>
    <property type="molecule type" value="Genomic_DNA"/>
</dbReference>
<evidence type="ECO:0000256" key="2">
    <source>
        <dbReference type="SAM" id="SignalP"/>
    </source>
</evidence>
<dbReference type="AlphaFoldDB" id="A0A834IRB5"/>
<sequence length="322" mass="35894">MKTTVLFMVILNLWFICPSYQSDPDPPKSTDPVETTTPAADPKLIKRSTSSAFSSVIQPKILSKRPLSIVENGPYFINHYIYCDNLNPDVLKNIKSGTFGLDKKTTELLNFKHKLDKFHGLNAGPGSTATFTGDKEIHILNFPNSEPGSNDGTFSLPFPETTDLELNQHFNNFDIDLKGIIPPELLNPELPALPGEPASPLLPDQFDLTKNPDIHSNIDQIVQYLRRKTHTIDKPVDVAINPNGEELELPHLENHPLEHDPSKSTYDSPGAVDSYGQPIARTSKPFTGSAKDQLSSFPQNDQFVNYFNKISGFSRRRRDNAA</sequence>
<evidence type="ECO:0000313" key="4">
    <source>
        <dbReference type="Proteomes" id="UP000625711"/>
    </source>
</evidence>
<feature type="signal peptide" evidence="2">
    <location>
        <begin position="1"/>
        <end position="22"/>
    </location>
</feature>
<dbReference type="OrthoDB" id="6777847at2759"/>